<dbReference type="InterPro" id="IPR052732">
    <property type="entry name" value="Cell-binding_unc_protein"/>
</dbReference>
<organism evidence="1 2">
    <name type="scientific">Ancylobacter polymorphus</name>
    <dbReference type="NCBI Taxonomy" id="223390"/>
    <lineage>
        <taxon>Bacteria</taxon>
        <taxon>Pseudomonadati</taxon>
        <taxon>Pseudomonadota</taxon>
        <taxon>Alphaproteobacteria</taxon>
        <taxon>Hyphomicrobiales</taxon>
        <taxon>Xanthobacteraceae</taxon>
        <taxon>Ancylobacter</taxon>
    </lineage>
</organism>
<evidence type="ECO:0000313" key="2">
    <source>
        <dbReference type="Proteomes" id="UP001224682"/>
    </source>
</evidence>
<accession>A0ABU0B774</accession>
<dbReference type="PANTHER" id="PTHR43883:SF1">
    <property type="entry name" value="GLUCONOKINASE"/>
    <property type="match status" value="1"/>
</dbReference>
<reference evidence="1 2" key="1">
    <citation type="submission" date="2023-07" db="EMBL/GenBank/DDBJ databases">
        <title>Genomic Encyclopedia of Type Strains, Phase IV (KMG-IV): sequencing the most valuable type-strain genomes for metagenomic binning, comparative biology and taxonomic classification.</title>
        <authorList>
            <person name="Goeker M."/>
        </authorList>
    </citation>
    <scope>NUCLEOTIDE SEQUENCE [LARGE SCALE GENOMIC DNA]</scope>
    <source>
        <strain evidence="1 2">DSM 2457</strain>
    </source>
</reference>
<dbReference type="SUPFAM" id="SSF56112">
    <property type="entry name" value="Protein kinase-like (PK-like)"/>
    <property type="match status" value="1"/>
</dbReference>
<dbReference type="PANTHER" id="PTHR43883">
    <property type="entry name" value="SLR0207 PROTEIN"/>
    <property type="match status" value="1"/>
</dbReference>
<dbReference type="InterPro" id="IPR011009">
    <property type="entry name" value="Kinase-like_dom_sf"/>
</dbReference>
<keyword evidence="2" id="KW-1185">Reference proteome</keyword>
<dbReference type="Proteomes" id="UP001224682">
    <property type="component" value="Unassembled WGS sequence"/>
</dbReference>
<comment type="caution">
    <text evidence="1">The sequence shown here is derived from an EMBL/GenBank/DDBJ whole genome shotgun (WGS) entry which is preliminary data.</text>
</comment>
<gene>
    <name evidence="1" type="ORF">J2S75_000689</name>
</gene>
<proteinExistence type="predicted"/>
<name>A0ABU0B774_9HYPH</name>
<protein>
    <submittedName>
        <fullName evidence="1">Aminoglycoside phosphotransferase family enzyme</fullName>
    </submittedName>
</protein>
<sequence>MVQMARASLAKATGPAFRLEDKLAFLADGRNLPGYPASVEARETHMSWVFLTPDRVYKLKKPVRFPYLDFSTAEHRAAVCRAEDRLNRRLAPDIYLGVLPLTAGPSGLALGGEGPPVDWLVVMRRLNEAESLQALLLGHDLRMDHVARIAAALRAFYRRARPAPTSSERYLNDWGRASRMNRHVLSNPRFKLPLGPIGRILGVQERFLTLHGAQLAARVRQGRIVEAHGDLRPEHIWPGHPVSIIDCLEFDDHLRALDPLDEIAFLHLECEQLGARWAGEAIRRRLAARLGEDRRGLLFLFYRSQRALLRARLSIAHLYDPTPRMPDKWPRQARAYLRLAARDAAQLERGLRMP</sequence>
<dbReference type="EMBL" id="JAUSUI010000001">
    <property type="protein sequence ID" value="MDQ0301678.1"/>
    <property type="molecule type" value="Genomic_DNA"/>
</dbReference>
<evidence type="ECO:0000313" key="1">
    <source>
        <dbReference type="EMBL" id="MDQ0301678.1"/>
    </source>
</evidence>